<dbReference type="InterPro" id="IPR001208">
    <property type="entry name" value="MCM_dom"/>
</dbReference>
<evidence type="ECO:0000313" key="18">
    <source>
        <dbReference type="Proteomes" id="UP000002051"/>
    </source>
</evidence>
<dbReference type="Pfam" id="PF23191">
    <property type="entry name" value="WHD_MCM3_C"/>
    <property type="match status" value="1"/>
</dbReference>
<dbReference type="InterPro" id="IPR033762">
    <property type="entry name" value="MCM_OB"/>
</dbReference>
<dbReference type="GO" id="GO:0016787">
    <property type="term" value="F:hydrolase activity"/>
    <property type="evidence" value="ECO:0007669"/>
    <property type="project" value="UniProtKB-KW"/>
</dbReference>
<proteinExistence type="inferred from homology"/>
<evidence type="ECO:0000313" key="16">
    <source>
        <dbReference type="EMBL" id="RHN62871.1"/>
    </source>
</evidence>
<dbReference type="GO" id="GO:0003678">
    <property type="term" value="F:DNA helicase activity"/>
    <property type="evidence" value="ECO:0007669"/>
    <property type="project" value="UniProtKB-EC"/>
</dbReference>
<evidence type="ECO:0000256" key="7">
    <source>
        <dbReference type="ARBA" id="ARBA00022840"/>
    </source>
</evidence>
<dbReference type="PANTHER" id="PTHR11630">
    <property type="entry name" value="DNA REPLICATION LICENSING FACTOR MCM FAMILY MEMBER"/>
    <property type="match status" value="1"/>
</dbReference>
<reference evidence="19" key="4">
    <citation type="journal article" date="2018" name="Nat. Plants">
        <title>Whole-genome landscape of Medicago truncatula symbiotic genes.</title>
        <authorList>
            <person name="Pecrix Y."/>
            <person name="Staton S.E."/>
            <person name="Sallet E."/>
            <person name="Lelandais-Briere C."/>
            <person name="Moreau S."/>
            <person name="Carrere S."/>
            <person name="Blein T."/>
            <person name="Jardinaud M.F."/>
            <person name="Latrasse D."/>
            <person name="Zouine M."/>
            <person name="Zahm M."/>
            <person name="Kreplak J."/>
            <person name="Mayjonade B."/>
            <person name="Satge C."/>
            <person name="Perez M."/>
            <person name="Cauet S."/>
            <person name="Marande W."/>
            <person name="Chantry-Darmon C."/>
            <person name="Lopez-Roques C."/>
            <person name="Bouchez O."/>
            <person name="Berard A."/>
            <person name="Debelle F."/>
            <person name="Munos S."/>
            <person name="Bendahmane A."/>
            <person name="Berges H."/>
            <person name="Niebel A."/>
            <person name="Buitink J."/>
            <person name="Frugier F."/>
            <person name="Benhamed M."/>
            <person name="Crespi M."/>
            <person name="Gouzy J."/>
            <person name="Gamas P."/>
        </authorList>
    </citation>
    <scope>NUCLEOTIDE SEQUENCE [LARGE SCALE GENOMIC DNA]</scope>
    <source>
        <strain evidence="19">cv. Jemalong A17</strain>
    </source>
</reference>
<dbReference type="EnsemblPlants" id="AES90690">
    <property type="protein sequence ID" value="AES90690"/>
    <property type="gene ID" value="MTR_4g096700"/>
</dbReference>
<evidence type="ECO:0000313" key="19">
    <source>
        <dbReference type="Proteomes" id="UP000265566"/>
    </source>
</evidence>
<dbReference type="GO" id="GO:0006271">
    <property type="term" value="P:DNA strand elongation involved in DNA replication"/>
    <property type="evidence" value="ECO:0000318"/>
    <property type="project" value="GO_Central"/>
</dbReference>
<keyword evidence="3 12" id="KW-0235">DNA replication</keyword>
<dbReference type="Gene3D" id="3.30.1640.10">
    <property type="entry name" value="mini-chromosome maintenance (MCM) complex, chain A, domain 1"/>
    <property type="match status" value="1"/>
</dbReference>
<dbReference type="Proteomes" id="UP000002051">
    <property type="component" value="Chromosome 4"/>
</dbReference>
<dbReference type="CDD" id="cd17754">
    <property type="entry name" value="MCM3"/>
    <property type="match status" value="1"/>
</dbReference>
<dbReference type="Gene3D" id="2.40.50.140">
    <property type="entry name" value="Nucleic acid-binding proteins"/>
    <property type="match status" value="1"/>
</dbReference>
<evidence type="ECO:0000256" key="9">
    <source>
        <dbReference type="ARBA" id="ARBA00023242"/>
    </source>
</evidence>
<dbReference type="Pfam" id="PF17855">
    <property type="entry name" value="MCM_lid"/>
    <property type="match status" value="1"/>
</dbReference>
<feature type="region of interest" description="Disordered" evidence="13">
    <location>
        <begin position="649"/>
        <end position="703"/>
    </location>
</feature>
<reference evidence="16" key="5">
    <citation type="journal article" date="2018" name="Nat. Plants">
        <title>Whole-genome landscape of Medicago truncatula symbiotic genes.</title>
        <authorList>
            <person name="Pecrix Y."/>
            <person name="Gamas P."/>
            <person name="Carrere S."/>
        </authorList>
    </citation>
    <scope>NUCLEOTIDE SEQUENCE</scope>
    <source>
        <tissue evidence="16">Leaves</tissue>
    </source>
</reference>
<dbReference type="SUPFAM" id="SSF50249">
    <property type="entry name" value="Nucleic acid-binding proteins"/>
    <property type="match status" value="1"/>
</dbReference>
<dbReference type="GO" id="GO:0042555">
    <property type="term" value="C:MCM complex"/>
    <property type="evidence" value="ECO:0000318"/>
    <property type="project" value="GO_Central"/>
</dbReference>
<evidence type="ECO:0000313" key="15">
    <source>
        <dbReference type="EMBL" id="AES90690.1"/>
    </source>
</evidence>
<dbReference type="InterPro" id="IPR056575">
    <property type="entry name" value="WH_MCM3_C"/>
</dbReference>
<feature type="domain" description="MCM C-terminal AAA(+) ATPase" evidence="14">
    <location>
        <begin position="289"/>
        <end position="495"/>
    </location>
</feature>
<dbReference type="GO" id="GO:0005524">
    <property type="term" value="F:ATP binding"/>
    <property type="evidence" value="ECO:0007669"/>
    <property type="project" value="UniProtKB-UniRule"/>
</dbReference>
<keyword evidence="6 12" id="KW-0347">Helicase</keyword>
<comment type="subcellular location">
    <subcellularLocation>
        <location evidence="1 12">Nucleus</location>
    </subcellularLocation>
</comment>
<dbReference type="OrthoDB" id="1882346at2759"/>
<keyword evidence="9 12" id="KW-0539">Nucleus</keyword>
<feature type="compositionally biased region" description="Basic and acidic residues" evidence="13">
    <location>
        <begin position="649"/>
        <end position="678"/>
    </location>
</feature>
<reference evidence="15 18" key="1">
    <citation type="journal article" date="2011" name="Nature">
        <title>The Medicago genome provides insight into the evolution of rhizobial symbioses.</title>
        <authorList>
            <person name="Young N.D."/>
            <person name="Debelle F."/>
            <person name="Oldroyd G.E."/>
            <person name="Geurts R."/>
            <person name="Cannon S.B."/>
            <person name="Udvardi M.K."/>
            <person name="Benedito V.A."/>
            <person name="Mayer K.F."/>
            <person name="Gouzy J."/>
            <person name="Schoof H."/>
            <person name="Van de Peer Y."/>
            <person name="Proost S."/>
            <person name="Cook D.R."/>
            <person name="Meyers B.C."/>
            <person name="Spannagl M."/>
            <person name="Cheung F."/>
            <person name="De Mita S."/>
            <person name="Krishnakumar V."/>
            <person name="Gundlach H."/>
            <person name="Zhou S."/>
            <person name="Mudge J."/>
            <person name="Bharti A.K."/>
            <person name="Murray J.D."/>
            <person name="Naoumkina M.A."/>
            <person name="Rosen B."/>
            <person name="Silverstein K.A."/>
            <person name="Tang H."/>
            <person name="Rombauts S."/>
            <person name="Zhao P.X."/>
            <person name="Zhou P."/>
            <person name="Barbe V."/>
            <person name="Bardou P."/>
            <person name="Bechner M."/>
            <person name="Bellec A."/>
            <person name="Berger A."/>
            <person name="Berges H."/>
            <person name="Bidwell S."/>
            <person name="Bisseling T."/>
            <person name="Choisne N."/>
            <person name="Couloux A."/>
            <person name="Denny R."/>
            <person name="Deshpande S."/>
            <person name="Dai X."/>
            <person name="Doyle J.J."/>
            <person name="Dudez A.M."/>
            <person name="Farmer A.D."/>
            <person name="Fouteau S."/>
            <person name="Franken C."/>
            <person name="Gibelin C."/>
            <person name="Gish J."/>
            <person name="Goldstein S."/>
            <person name="Gonzalez A.J."/>
            <person name="Green P.J."/>
            <person name="Hallab A."/>
            <person name="Hartog M."/>
            <person name="Hua A."/>
            <person name="Humphray S.J."/>
            <person name="Jeong D.H."/>
            <person name="Jing Y."/>
            <person name="Jocker A."/>
            <person name="Kenton S.M."/>
            <person name="Kim D.J."/>
            <person name="Klee K."/>
            <person name="Lai H."/>
            <person name="Lang C."/>
            <person name="Lin S."/>
            <person name="Macmil S.L."/>
            <person name="Magdelenat G."/>
            <person name="Matthews L."/>
            <person name="McCorrison J."/>
            <person name="Monaghan E.L."/>
            <person name="Mun J.H."/>
            <person name="Najar F.Z."/>
            <person name="Nicholson C."/>
            <person name="Noirot C."/>
            <person name="O'Bleness M."/>
            <person name="Paule C.R."/>
            <person name="Poulain J."/>
            <person name="Prion F."/>
            <person name="Qin B."/>
            <person name="Qu C."/>
            <person name="Retzel E.F."/>
            <person name="Riddle C."/>
            <person name="Sallet E."/>
            <person name="Samain S."/>
            <person name="Samson N."/>
            <person name="Sanders I."/>
            <person name="Saurat O."/>
            <person name="Scarpelli C."/>
            <person name="Schiex T."/>
            <person name="Segurens B."/>
            <person name="Severin A.J."/>
            <person name="Sherrier D.J."/>
            <person name="Shi R."/>
            <person name="Sims S."/>
            <person name="Singer S.R."/>
            <person name="Sinharoy S."/>
            <person name="Sterck L."/>
            <person name="Viollet A."/>
            <person name="Wang B.B."/>
            <person name="Wang K."/>
            <person name="Wang M."/>
            <person name="Wang X."/>
            <person name="Warfsmann J."/>
            <person name="Weissenbach J."/>
            <person name="White D.D."/>
            <person name="White J.D."/>
            <person name="Wiley G.B."/>
            <person name="Wincker P."/>
            <person name="Xing Y."/>
            <person name="Yang L."/>
            <person name="Yao Z."/>
            <person name="Ying F."/>
            <person name="Zhai J."/>
            <person name="Zhou L."/>
            <person name="Zuber A."/>
            <person name="Denarie J."/>
            <person name="Dixon R.A."/>
            <person name="May G.D."/>
            <person name="Schwartz D.C."/>
            <person name="Rogers J."/>
            <person name="Quetier F."/>
            <person name="Town C.D."/>
            <person name="Roe B.A."/>
        </authorList>
    </citation>
    <scope>NUCLEOTIDE SEQUENCE [LARGE SCALE GENOMIC DNA]</scope>
    <source>
        <strain evidence="15">A17</strain>
        <strain evidence="17 18">cv. Jemalong A17</strain>
    </source>
</reference>
<dbReference type="HOGENOM" id="CLU_000995_6_0_1"/>
<dbReference type="GO" id="GO:1902975">
    <property type="term" value="P:mitotic DNA replication initiation"/>
    <property type="evidence" value="ECO:0000318"/>
    <property type="project" value="GO_Central"/>
</dbReference>
<dbReference type="InterPro" id="IPR008046">
    <property type="entry name" value="Mcm3"/>
</dbReference>
<comment type="catalytic activity">
    <reaction evidence="10 12">
        <text>ATP + H2O = ADP + phosphate + H(+)</text>
        <dbReference type="Rhea" id="RHEA:13065"/>
        <dbReference type="ChEBI" id="CHEBI:15377"/>
        <dbReference type="ChEBI" id="CHEBI:15378"/>
        <dbReference type="ChEBI" id="CHEBI:30616"/>
        <dbReference type="ChEBI" id="CHEBI:43474"/>
        <dbReference type="ChEBI" id="CHEBI:456216"/>
        <dbReference type="EC" id="3.6.4.12"/>
    </reaction>
</comment>
<dbReference type="GO" id="GO:0003697">
    <property type="term" value="F:single-stranded DNA binding"/>
    <property type="evidence" value="ECO:0000318"/>
    <property type="project" value="GO_Central"/>
</dbReference>
<accession>G7JDY9</accession>
<dbReference type="PRINTS" id="PR01659">
    <property type="entry name" value="MCMPROTEIN3"/>
</dbReference>
<keyword evidence="7 11" id="KW-0067">ATP-binding</keyword>
<dbReference type="Pfam" id="PF00493">
    <property type="entry name" value="MCM"/>
    <property type="match status" value="1"/>
</dbReference>
<keyword evidence="4 11" id="KW-0547">Nucleotide-binding</keyword>
<dbReference type="InterPro" id="IPR041562">
    <property type="entry name" value="MCM_lid"/>
</dbReference>
<dbReference type="KEGG" id="mtr:11407765"/>
<dbReference type="GO" id="GO:0005634">
    <property type="term" value="C:nucleus"/>
    <property type="evidence" value="ECO:0000318"/>
    <property type="project" value="GO_Central"/>
</dbReference>
<dbReference type="InterPro" id="IPR027417">
    <property type="entry name" value="P-loop_NTPase"/>
</dbReference>
<evidence type="ECO:0000256" key="10">
    <source>
        <dbReference type="ARBA" id="ARBA00047995"/>
    </source>
</evidence>
<dbReference type="OMA" id="NVYPQED"/>
<dbReference type="Proteomes" id="UP000265566">
    <property type="component" value="Chromosome 4"/>
</dbReference>
<dbReference type="FunFam" id="3.30.1640.10:FF:000012">
    <property type="entry name" value="DNA helicase"/>
    <property type="match status" value="1"/>
</dbReference>
<dbReference type="EMBL" id="CM001220">
    <property type="protein sequence ID" value="AES90690.1"/>
    <property type="molecule type" value="Genomic_DNA"/>
</dbReference>
<evidence type="ECO:0000256" key="6">
    <source>
        <dbReference type="ARBA" id="ARBA00022806"/>
    </source>
</evidence>
<keyword evidence="18" id="KW-1185">Reference proteome</keyword>
<evidence type="ECO:0000256" key="1">
    <source>
        <dbReference type="ARBA" id="ARBA00004123"/>
    </source>
</evidence>
<dbReference type="PROSITE" id="PS50051">
    <property type="entry name" value="MCM_2"/>
    <property type="match status" value="1"/>
</dbReference>
<dbReference type="STRING" id="3880.G7JDY9"/>
<evidence type="ECO:0000256" key="5">
    <source>
        <dbReference type="ARBA" id="ARBA00022801"/>
    </source>
</evidence>
<comment type="similarity">
    <text evidence="2 11">Belongs to the MCM family.</text>
</comment>
<dbReference type="InterPro" id="IPR012340">
    <property type="entry name" value="NA-bd_OB-fold"/>
</dbReference>
<dbReference type="SMART" id="SM00350">
    <property type="entry name" value="MCM"/>
    <property type="match status" value="1"/>
</dbReference>
<dbReference type="Pfam" id="PF14551">
    <property type="entry name" value="MCM_N"/>
    <property type="match status" value="1"/>
</dbReference>
<protein>
    <recommendedName>
        <fullName evidence="12">DNA replication licensing factor MCM3</fullName>
        <ecNumber evidence="12">3.6.4.12</ecNumber>
    </recommendedName>
</protein>
<comment type="subunit">
    <text evidence="12">Component of the MCM2-7 complex.</text>
</comment>
<keyword evidence="5 12" id="KW-0378">Hydrolase</keyword>
<dbReference type="PRINTS" id="PR01657">
    <property type="entry name" value="MCMFAMILY"/>
</dbReference>
<evidence type="ECO:0000256" key="8">
    <source>
        <dbReference type="ARBA" id="ARBA00023125"/>
    </source>
</evidence>
<dbReference type="Gene3D" id="2.20.28.10">
    <property type="match status" value="1"/>
</dbReference>
<dbReference type="PaxDb" id="3880-AES90690"/>
<dbReference type="InterPro" id="IPR031327">
    <property type="entry name" value="MCM"/>
</dbReference>
<reference evidence="17" key="3">
    <citation type="submission" date="2015-04" db="UniProtKB">
        <authorList>
            <consortium name="EnsemblPlants"/>
        </authorList>
    </citation>
    <scope>IDENTIFICATION</scope>
    <source>
        <strain evidence="17">cv. Jemalong A17</strain>
    </source>
</reference>
<dbReference type="Gene3D" id="3.40.50.300">
    <property type="entry name" value="P-loop containing nucleotide triphosphate hydrolases"/>
    <property type="match status" value="1"/>
</dbReference>
<dbReference type="InterPro" id="IPR018525">
    <property type="entry name" value="MCM_CS"/>
</dbReference>
<evidence type="ECO:0000313" key="17">
    <source>
        <dbReference type="EnsemblPlants" id="AES90690"/>
    </source>
</evidence>
<comment type="function">
    <text evidence="12">Acts as component of the MCM2-7 complex (MCM complex) which is the replicative helicase essential for 'once per cell cycle' DNA replication initiation and elongation in eukaryotic cells. The active ATPase sites in the MCM2-7 ring are formed through the interaction surfaces of two neighboring subunits such that a critical structure of a conserved arginine finger motif is provided in trans relative to the ATP-binding site of the Walker A box of the adjacent subunit. The six ATPase active sites, however, are likely to contribute differentially to the complex helicase activity.</text>
</comment>
<sequence length="773" mass="85852">MDLSEEVRQAHKREFVDFLDQDIGKSIYMDEIKALINHKRRRLIVNISDLHNFRDLGNRILRNPSEYMQSFCDAVTETVRGSDPKYLKEGEQVLVGFEGPFVSRRVTPRDLLSEFIGSMVCVEGIITKCSLVRPKVVKSVHFCPTTGSFTSRDYRDITSNLGLPTGSVYPTRDESGNLLVTEYGMCKYKDHQTLSMQEVPENSAPGQLPRTVDIIAEDDLVDSCKPGDRVAIVGIYKALPGKSKGSVNGVFRTVLIANNVSLLNKEANAPIYSPEDLKNIKKIAERDDTFDLLGNSLAPSIHGHSWIKKAVILLMLGGVEKNLKNGTHLRGDINMMMVGDPSVAKSQLLRAIMNIAPLAISTTGRGSSGVGLTAAVTSDQETGERRLEAGAMVLADRGVVCIDEFDKMNDQDRVAIHEVMEQQTVTIAKAGIHASLNARCSVVAAANPIYGTYDRSLTPTKNIGLPDSLLSRFDLLFIVLDQMDPDIDRQISEHVLRMHRFRSAIDGGEAAHDGSARYGREEEADTESSVFVKYNRMLHGKKTDRGRKRDTLTIKFLKKYIHYAKHRIQPDLTDEASEQIAAAYAELRNAKSNAKTGGTLPITARTLETIIRLSTAHAKLKLSRKVSKSDVDAALKILNFAIYHKELTEMDEREEERERELERKRRADGENDGPDRGSKSKRNSTSDAMEVDDTSEAQPAVGLTPERIEAFNSLFGQHMRSNRLDQIPIADIEDVINRGAGSTYSSADVLLLLEKLQEDNRLMIADGIVHMVS</sequence>
<dbReference type="GO" id="GO:0000727">
    <property type="term" value="P:double-strand break repair via break-induced replication"/>
    <property type="evidence" value="ECO:0000318"/>
    <property type="project" value="GO_Central"/>
</dbReference>
<dbReference type="SMART" id="SM00382">
    <property type="entry name" value="AAA"/>
    <property type="match status" value="1"/>
</dbReference>
<dbReference type="InterPro" id="IPR027925">
    <property type="entry name" value="MCM_N"/>
</dbReference>
<evidence type="ECO:0000256" key="4">
    <source>
        <dbReference type="ARBA" id="ARBA00022741"/>
    </source>
</evidence>
<reference evidence="15 18" key="2">
    <citation type="journal article" date="2014" name="BMC Genomics">
        <title>An improved genome release (version Mt4.0) for the model legume Medicago truncatula.</title>
        <authorList>
            <person name="Tang H."/>
            <person name="Krishnakumar V."/>
            <person name="Bidwell S."/>
            <person name="Rosen B."/>
            <person name="Chan A."/>
            <person name="Zhou S."/>
            <person name="Gentzbittel L."/>
            <person name="Childs K.L."/>
            <person name="Yandell M."/>
            <person name="Gundlach H."/>
            <person name="Mayer K.F."/>
            <person name="Schwartz D.C."/>
            <person name="Town C.D."/>
        </authorList>
    </citation>
    <scope>GENOME REANNOTATION</scope>
    <source>
        <strain evidence="17 18">cv. Jemalong A17</strain>
    </source>
</reference>
<dbReference type="PANTHER" id="PTHR11630:SF46">
    <property type="entry name" value="DNA REPLICATION LICENSING FACTOR MCM3-RELATED"/>
    <property type="match status" value="1"/>
</dbReference>
<dbReference type="AlphaFoldDB" id="G7JDY9"/>
<dbReference type="EC" id="3.6.4.12" evidence="12"/>
<keyword evidence="8 11" id="KW-0238">DNA-binding</keyword>
<dbReference type="PROSITE" id="PS00847">
    <property type="entry name" value="MCM_1"/>
    <property type="match status" value="1"/>
</dbReference>
<dbReference type="Pfam" id="PF17207">
    <property type="entry name" value="MCM_OB"/>
    <property type="match status" value="1"/>
</dbReference>
<evidence type="ECO:0000259" key="14">
    <source>
        <dbReference type="PROSITE" id="PS50051"/>
    </source>
</evidence>
<organism evidence="15 18">
    <name type="scientific">Medicago truncatula</name>
    <name type="common">Barrel medic</name>
    <name type="synonym">Medicago tribuloides</name>
    <dbReference type="NCBI Taxonomy" id="3880"/>
    <lineage>
        <taxon>Eukaryota</taxon>
        <taxon>Viridiplantae</taxon>
        <taxon>Streptophyta</taxon>
        <taxon>Embryophyta</taxon>
        <taxon>Tracheophyta</taxon>
        <taxon>Spermatophyta</taxon>
        <taxon>Magnoliopsida</taxon>
        <taxon>eudicotyledons</taxon>
        <taxon>Gunneridae</taxon>
        <taxon>Pentapetalae</taxon>
        <taxon>rosids</taxon>
        <taxon>fabids</taxon>
        <taxon>Fabales</taxon>
        <taxon>Fabaceae</taxon>
        <taxon>Papilionoideae</taxon>
        <taxon>50 kb inversion clade</taxon>
        <taxon>NPAAA clade</taxon>
        <taxon>Hologalegina</taxon>
        <taxon>IRL clade</taxon>
        <taxon>Trifolieae</taxon>
        <taxon>Medicago</taxon>
    </lineage>
</organism>
<dbReference type="eggNOG" id="KOG0479">
    <property type="taxonomic scope" value="Eukaryota"/>
</dbReference>
<evidence type="ECO:0000256" key="2">
    <source>
        <dbReference type="ARBA" id="ARBA00008010"/>
    </source>
</evidence>
<dbReference type="SUPFAM" id="SSF52540">
    <property type="entry name" value="P-loop containing nucleoside triphosphate hydrolases"/>
    <property type="match status" value="1"/>
</dbReference>
<dbReference type="InterPro" id="IPR003593">
    <property type="entry name" value="AAA+_ATPase"/>
</dbReference>
<evidence type="ECO:0000256" key="13">
    <source>
        <dbReference type="SAM" id="MobiDB-lite"/>
    </source>
</evidence>
<dbReference type="EMBL" id="PSQE01000004">
    <property type="protein sequence ID" value="RHN62871.1"/>
    <property type="molecule type" value="Genomic_DNA"/>
</dbReference>
<evidence type="ECO:0000256" key="3">
    <source>
        <dbReference type="ARBA" id="ARBA00022705"/>
    </source>
</evidence>
<dbReference type="FunFam" id="2.20.28.10:FF:000008">
    <property type="entry name" value="DNA helicase"/>
    <property type="match status" value="1"/>
</dbReference>
<gene>
    <name evidence="17" type="primary">11407765</name>
    <name evidence="15" type="ordered locus">MTR_4g096700</name>
    <name evidence="16" type="ORF">MtrunA17_Chr4g0052131</name>
</gene>
<dbReference type="GO" id="GO:0000347">
    <property type="term" value="C:THO complex"/>
    <property type="evidence" value="ECO:0007669"/>
    <property type="project" value="UniProtKB-ARBA"/>
</dbReference>
<evidence type="ECO:0000256" key="11">
    <source>
        <dbReference type="RuleBase" id="RU004070"/>
    </source>
</evidence>
<name>G7JDY9_MEDTR</name>
<dbReference type="Gramene" id="rna25499">
    <property type="protein sequence ID" value="RHN62871.1"/>
    <property type="gene ID" value="gene25499"/>
</dbReference>
<evidence type="ECO:0000256" key="12">
    <source>
        <dbReference type="RuleBase" id="RU368061"/>
    </source>
</evidence>